<dbReference type="Proteomes" id="UP001458880">
    <property type="component" value="Unassembled WGS sequence"/>
</dbReference>
<evidence type="ECO:0000313" key="2">
    <source>
        <dbReference type="EMBL" id="KAK9745111.1"/>
    </source>
</evidence>
<organism evidence="2 3">
    <name type="scientific">Popillia japonica</name>
    <name type="common">Japanese beetle</name>
    <dbReference type="NCBI Taxonomy" id="7064"/>
    <lineage>
        <taxon>Eukaryota</taxon>
        <taxon>Metazoa</taxon>
        <taxon>Ecdysozoa</taxon>
        <taxon>Arthropoda</taxon>
        <taxon>Hexapoda</taxon>
        <taxon>Insecta</taxon>
        <taxon>Pterygota</taxon>
        <taxon>Neoptera</taxon>
        <taxon>Endopterygota</taxon>
        <taxon>Coleoptera</taxon>
        <taxon>Polyphaga</taxon>
        <taxon>Scarabaeiformia</taxon>
        <taxon>Scarabaeidae</taxon>
        <taxon>Rutelinae</taxon>
        <taxon>Popillia</taxon>
    </lineage>
</organism>
<feature type="compositionally biased region" description="Polar residues" evidence="1">
    <location>
        <begin position="1"/>
        <end position="20"/>
    </location>
</feature>
<comment type="caution">
    <text evidence="2">The sequence shown here is derived from an EMBL/GenBank/DDBJ whole genome shotgun (WGS) entry which is preliminary data.</text>
</comment>
<gene>
    <name evidence="2" type="ORF">QE152_g7198</name>
</gene>
<feature type="region of interest" description="Disordered" evidence="1">
    <location>
        <begin position="1"/>
        <end position="29"/>
    </location>
</feature>
<accession>A0AAW1MC66</accession>
<keyword evidence="3" id="KW-1185">Reference proteome</keyword>
<sequence>MTVTASLLPQTTMELNPRNASTDDDGTQPTKRKTFVTFLSHYAYTRVPCFHSHQLRCDPANFPANGAEHNNNNKSSEQRECETPNFCHRSWRQASDKREGDSIRRRCEAVEYRAFSASEPHHKHHRVTPHLRGSFRTTADYTSLCSAFRGLLGILPLLTATPVSITRNLFCVTVK</sequence>
<evidence type="ECO:0000313" key="3">
    <source>
        <dbReference type="Proteomes" id="UP001458880"/>
    </source>
</evidence>
<proteinExistence type="predicted"/>
<name>A0AAW1MC66_POPJA</name>
<evidence type="ECO:0000256" key="1">
    <source>
        <dbReference type="SAM" id="MobiDB-lite"/>
    </source>
</evidence>
<dbReference type="EMBL" id="JASPKY010000051">
    <property type="protein sequence ID" value="KAK9745111.1"/>
    <property type="molecule type" value="Genomic_DNA"/>
</dbReference>
<reference evidence="2 3" key="1">
    <citation type="journal article" date="2024" name="BMC Genomics">
        <title>De novo assembly and annotation of Popillia japonica's genome with initial clues to its potential as an invasive pest.</title>
        <authorList>
            <person name="Cucini C."/>
            <person name="Boschi S."/>
            <person name="Funari R."/>
            <person name="Cardaioli E."/>
            <person name="Iannotti N."/>
            <person name="Marturano G."/>
            <person name="Paoli F."/>
            <person name="Bruttini M."/>
            <person name="Carapelli A."/>
            <person name="Frati F."/>
            <person name="Nardi F."/>
        </authorList>
    </citation>
    <scope>NUCLEOTIDE SEQUENCE [LARGE SCALE GENOMIC DNA]</scope>
    <source>
        <strain evidence="2">DMR45628</strain>
    </source>
</reference>
<protein>
    <submittedName>
        <fullName evidence="2">Uncharacterized protein</fullName>
    </submittedName>
</protein>
<dbReference type="AlphaFoldDB" id="A0AAW1MC66"/>